<feature type="region of interest" description="Disordered" evidence="5">
    <location>
        <begin position="200"/>
        <end position="220"/>
    </location>
</feature>
<dbReference type="PROSITE" id="PS51935">
    <property type="entry name" value="NLPC_P60"/>
    <property type="match status" value="1"/>
</dbReference>
<dbReference type="eggNOG" id="COG0791">
    <property type="taxonomic scope" value="Bacteria"/>
</dbReference>
<evidence type="ECO:0000256" key="6">
    <source>
        <dbReference type="SAM" id="SignalP"/>
    </source>
</evidence>
<keyword evidence="2" id="KW-0645">Protease</keyword>
<dbReference type="MEROPS" id="C40.006"/>
<evidence type="ECO:0000256" key="5">
    <source>
        <dbReference type="SAM" id="MobiDB-lite"/>
    </source>
</evidence>
<feature type="compositionally biased region" description="Polar residues" evidence="5">
    <location>
        <begin position="202"/>
        <end position="220"/>
    </location>
</feature>
<dbReference type="GO" id="GO:0008234">
    <property type="term" value="F:cysteine-type peptidase activity"/>
    <property type="evidence" value="ECO:0007669"/>
    <property type="project" value="UniProtKB-KW"/>
</dbReference>
<dbReference type="Gene3D" id="3.90.1720.10">
    <property type="entry name" value="endopeptidase domain like (from Nostoc punctiforme)"/>
    <property type="match status" value="1"/>
</dbReference>
<evidence type="ECO:0000256" key="4">
    <source>
        <dbReference type="ARBA" id="ARBA00022807"/>
    </source>
</evidence>
<dbReference type="Proteomes" id="UP000002596">
    <property type="component" value="Chromosome"/>
</dbReference>
<feature type="domain" description="NlpC/P60" evidence="7">
    <location>
        <begin position="76"/>
        <end position="200"/>
    </location>
</feature>
<feature type="chain" id="PRO_5002638623" evidence="6">
    <location>
        <begin position="41"/>
        <end position="220"/>
    </location>
</feature>
<dbReference type="STRING" id="397945.Aave_2830"/>
<evidence type="ECO:0000313" key="9">
    <source>
        <dbReference type="Proteomes" id="UP000002596"/>
    </source>
</evidence>
<sequence length="220" mass="24366">MEKDLQLHFLQLKQGQRVILSRPMSRWICLLLLVCATAHAAPHNNAATSATDDLDRFLIDRQQVLNQLRDVRASVQDRTGELISTAMGFLGVPYRRGGNTADSGFDCSGFIRAIYGQTIGLALPRRANEQAAATETIDKKDLQPGDLVFFNTMRRAYSHVGLYLGDGKFIHSPRSGAEVRVEDMSASYWQRRFNGARRVLSEDQSASGVQPSASAQNPLN</sequence>
<dbReference type="SUPFAM" id="SSF54001">
    <property type="entry name" value="Cysteine proteinases"/>
    <property type="match status" value="1"/>
</dbReference>
<dbReference type="InterPro" id="IPR051202">
    <property type="entry name" value="Peptidase_C40"/>
</dbReference>
<dbReference type="InterPro" id="IPR000064">
    <property type="entry name" value="NLP_P60_dom"/>
</dbReference>
<dbReference type="Pfam" id="PF00877">
    <property type="entry name" value="NLPC_P60"/>
    <property type="match status" value="1"/>
</dbReference>
<dbReference type="PANTHER" id="PTHR47053">
    <property type="entry name" value="MUREIN DD-ENDOPEPTIDASE MEPH-RELATED"/>
    <property type="match status" value="1"/>
</dbReference>
<gene>
    <name evidence="8" type="ordered locus">Aave_2830</name>
</gene>
<reference evidence="8 9" key="1">
    <citation type="submission" date="2006-12" db="EMBL/GenBank/DDBJ databases">
        <title>Complete sequence of Acidovorax avenae subsp. citrulli AAC00-1.</title>
        <authorList>
            <consortium name="US DOE Joint Genome Institute"/>
            <person name="Copeland A."/>
            <person name="Lucas S."/>
            <person name="Lapidus A."/>
            <person name="Barry K."/>
            <person name="Detter J.C."/>
            <person name="Glavina del Rio T."/>
            <person name="Dalin E."/>
            <person name="Tice H."/>
            <person name="Pitluck S."/>
            <person name="Kiss H."/>
            <person name="Brettin T."/>
            <person name="Bruce D."/>
            <person name="Han C."/>
            <person name="Tapia R."/>
            <person name="Gilna P."/>
            <person name="Schmutz J."/>
            <person name="Larimer F."/>
            <person name="Land M."/>
            <person name="Hauser L."/>
            <person name="Kyrpides N."/>
            <person name="Kim E."/>
            <person name="Stahl D."/>
            <person name="Richardson P."/>
        </authorList>
    </citation>
    <scope>NUCLEOTIDE SEQUENCE [LARGE SCALE GENOMIC DNA]</scope>
    <source>
        <strain evidence="8 9">AAC00-1</strain>
    </source>
</reference>
<dbReference type="HOGENOM" id="CLU_016043_7_1_4"/>
<keyword evidence="3" id="KW-0378">Hydrolase</keyword>
<evidence type="ECO:0000313" key="8">
    <source>
        <dbReference type="EMBL" id="ABM33398.1"/>
    </source>
</evidence>
<dbReference type="KEGG" id="aav:Aave_2830"/>
<dbReference type="InterPro" id="IPR038765">
    <property type="entry name" value="Papain-like_cys_pep_sf"/>
</dbReference>
<evidence type="ECO:0000259" key="7">
    <source>
        <dbReference type="PROSITE" id="PS51935"/>
    </source>
</evidence>
<accession>A1TR10</accession>
<feature type="signal peptide" evidence="6">
    <location>
        <begin position="1"/>
        <end position="40"/>
    </location>
</feature>
<evidence type="ECO:0000256" key="2">
    <source>
        <dbReference type="ARBA" id="ARBA00022670"/>
    </source>
</evidence>
<dbReference type="GO" id="GO:0006508">
    <property type="term" value="P:proteolysis"/>
    <property type="evidence" value="ECO:0007669"/>
    <property type="project" value="UniProtKB-KW"/>
</dbReference>
<protein>
    <submittedName>
        <fullName evidence="8">NLP/P60 protein</fullName>
    </submittedName>
</protein>
<dbReference type="EMBL" id="CP000512">
    <property type="protein sequence ID" value="ABM33398.1"/>
    <property type="molecule type" value="Genomic_DNA"/>
</dbReference>
<dbReference type="PANTHER" id="PTHR47053:SF1">
    <property type="entry name" value="MUREIN DD-ENDOPEPTIDASE MEPH-RELATED"/>
    <property type="match status" value="1"/>
</dbReference>
<dbReference type="AlphaFoldDB" id="A1TR10"/>
<keyword evidence="4" id="KW-0788">Thiol protease</keyword>
<proteinExistence type="inferred from homology"/>
<comment type="similarity">
    <text evidence="1">Belongs to the peptidase C40 family.</text>
</comment>
<evidence type="ECO:0000256" key="3">
    <source>
        <dbReference type="ARBA" id="ARBA00022801"/>
    </source>
</evidence>
<name>A1TR10_PARC0</name>
<organism evidence="8 9">
    <name type="scientific">Paracidovorax citrulli (strain AAC00-1)</name>
    <name type="common">Acidovorax citrulli</name>
    <dbReference type="NCBI Taxonomy" id="397945"/>
    <lineage>
        <taxon>Bacteria</taxon>
        <taxon>Pseudomonadati</taxon>
        <taxon>Pseudomonadota</taxon>
        <taxon>Betaproteobacteria</taxon>
        <taxon>Burkholderiales</taxon>
        <taxon>Comamonadaceae</taxon>
        <taxon>Paracidovorax</taxon>
    </lineage>
</organism>
<evidence type="ECO:0000256" key="1">
    <source>
        <dbReference type="ARBA" id="ARBA00007074"/>
    </source>
</evidence>
<keyword evidence="6" id="KW-0732">Signal</keyword>